<reference evidence="2" key="1">
    <citation type="submission" date="2023-06" db="EMBL/GenBank/DDBJ databases">
        <title>Genome-scale phylogeny and comparative genomics of the fungal order Sordariales.</title>
        <authorList>
            <consortium name="Lawrence Berkeley National Laboratory"/>
            <person name="Hensen N."/>
            <person name="Bonometti L."/>
            <person name="Westerberg I."/>
            <person name="Brannstrom I.O."/>
            <person name="Guillou S."/>
            <person name="Cros-Aarteil S."/>
            <person name="Calhoun S."/>
            <person name="Haridas S."/>
            <person name="Kuo A."/>
            <person name="Mondo S."/>
            <person name="Pangilinan J."/>
            <person name="Riley R."/>
            <person name="Labutti K."/>
            <person name="Andreopoulos B."/>
            <person name="Lipzen A."/>
            <person name="Chen C."/>
            <person name="Yanf M."/>
            <person name="Daum C."/>
            <person name="Ng V."/>
            <person name="Clum A."/>
            <person name="Steindorff A."/>
            <person name="Ohm R."/>
            <person name="Martin F."/>
            <person name="Silar P."/>
            <person name="Natvig D."/>
            <person name="Lalanne C."/>
            <person name="Gautier V."/>
            <person name="Ament-Velasquez S.L."/>
            <person name="Kruys A."/>
            <person name="Hutchinson M.I."/>
            <person name="Powell A.J."/>
            <person name="Barry K."/>
            <person name="Miller A.N."/>
            <person name="Grigoriev I.V."/>
            <person name="Debuchy R."/>
            <person name="Gladieux P."/>
            <person name="Thoren M.H."/>
            <person name="Johannesson H."/>
        </authorList>
    </citation>
    <scope>NUCLEOTIDE SEQUENCE</scope>
    <source>
        <strain evidence="2">SMH4607-1</strain>
    </source>
</reference>
<protein>
    <submittedName>
        <fullName evidence="2">Uncharacterized protein</fullName>
    </submittedName>
</protein>
<keyword evidence="3" id="KW-1185">Reference proteome</keyword>
<comment type="caution">
    <text evidence="2">The sequence shown here is derived from an EMBL/GenBank/DDBJ whole genome shotgun (WGS) entry which is preliminary data.</text>
</comment>
<dbReference type="EMBL" id="JAUKUA010000001">
    <property type="protein sequence ID" value="KAK0732138.1"/>
    <property type="molecule type" value="Genomic_DNA"/>
</dbReference>
<dbReference type="PANTHER" id="PTHR31252">
    <property type="entry name" value="DUF4419 DOMAIN-CONTAINING PROTEIN"/>
    <property type="match status" value="1"/>
</dbReference>
<feature type="chain" id="PRO_5041230897" evidence="1">
    <location>
        <begin position="18"/>
        <end position="420"/>
    </location>
</feature>
<dbReference type="PANTHER" id="PTHR31252:SF11">
    <property type="entry name" value="DUF4419 DOMAIN-CONTAINING PROTEIN"/>
    <property type="match status" value="1"/>
</dbReference>
<evidence type="ECO:0000256" key="1">
    <source>
        <dbReference type="SAM" id="SignalP"/>
    </source>
</evidence>
<name>A0AA40EEA1_9PEZI</name>
<evidence type="ECO:0000313" key="3">
    <source>
        <dbReference type="Proteomes" id="UP001172102"/>
    </source>
</evidence>
<evidence type="ECO:0000313" key="2">
    <source>
        <dbReference type="EMBL" id="KAK0732138.1"/>
    </source>
</evidence>
<proteinExistence type="predicted"/>
<dbReference type="Pfam" id="PF14388">
    <property type="entry name" value="DUF4419"/>
    <property type="match status" value="1"/>
</dbReference>
<sequence>MRRQLLLSAGCLPAALGGVVVLPGGEPRAFSASRAPATNAASFFRGSAENEFAGTQAEVLMSSWSNMTASPADIYPSGDSFVRGAIQAWGEHLHLVIRPEEVWFTILVQLNFYMNAHADEIRSLFVDHAGQEVIYIEDFTWHAVLLRFQHAIQARVKTPWLLDWLRPNFTTTTPDDLMTANILLMGLTKAYFKFEGGIVCGLPSVTLLGTEADWVALLAKLSRLEAFGPEPAAYAARLRPILTRFAASFRAPDAPATRAFWNALAVARAYRYCGAAPLSLTGWIAGFFYWDDRGRPYARPPLGGGEDLFVLDGVTYPNLDVTTLPVGYARAPFVMRDFRDMPRFEAYVAAGAMGKRITPGPPEGYAEAGAHATLQPLSAWVLYGPVQHNETGVRWVAEGEIAELVDGVKVGLVDGVCMAK</sequence>
<keyword evidence="1" id="KW-0732">Signal</keyword>
<organism evidence="2 3">
    <name type="scientific">Lasiosphaeris hirsuta</name>
    <dbReference type="NCBI Taxonomy" id="260670"/>
    <lineage>
        <taxon>Eukaryota</taxon>
        <taxon>Fungi</taxon>
        <taxon>Dikarya</taxon>
        <taxon>Ascomycota</taxon>
        <taxon>Pezizomycotina</taxon>
        <taxon>Sordariomycetes</taxon>
        <taxon>Sordariomycetidae</taxon>
        <taxon>Sordariales</taxon>
        <taxon>Lasiosphaeriaceae</taxon>
        <taxon>Lasiosphaeris</taxon>
    </lineage>
</organism>
<accession>A0AA40EEA1</accession>
<dbReference type="AlphaFoldDB" id="A0AA40EEA1"/>
<feature type="signal peptide" evidence="1">
    <location>
        <begin position="1"/>
        <end position="17"/>
    </location>
</feature>
<dbReference type="Proteomes" id="UP001172102">
    <property type="component" value="Unassembled WGS sequence"/>
</dbReference>
<dbReference type="InterPro" id="IPR025533">
    <property type="entry name" value="DUF4419"/>
</dbReference>
<gene>
    <name evidence="2" type="ORF">B0H67DRAFT_597796</name>
</gene>